<feature type="region of interest" description="Disordered" evidence="1">
    <location>
        <begin position="362"/>
        <end position="384"/>
    </location>
</feature>
<name>A0AAE1Z7Z6_SCHME</name>
<protein>
    <submittedName>
        <fullName evidence="2">Uncharacterized protein</fullName>
    </submittedName>
</protein>
<evidence type="ECO:0000313" key="2">
    <source>
        <dbReference type="EMBL" id="KAK4468780.1"/>
    </source>
</evidence>
<dbReference type="Proteomes" id="UP001292079">
    <property type="component" value="Unassembled WGS sequence"/>
</dbReference>
<organism evidence="2 3">
    <name type="scientific">Schistosoma mekongi</name>
    <name type="common">Parasitic worm</name>
    <dbReference type="NCBI Taxonomy" id="38744"/>
    <lineage>
        <taxon>Eukaryota</taxon>
        <taxon>Metazoa</taxon>
        <taxon>Spiralia</taxon>
        <taxon>Lophotrochozoa</taxon>
        <taxon>Platyhelminthes</taxon>
        <taxon>Trematoda</taxon>
        <taxon>Digenea</taxon>
        <taxon>Strigeidida</taxon>
        <taxon>Schistosomatoidea</taxon>
        <taxon>Schistosomatidae</taxon>
        <taxon>Schistosoma</taxon>
    </lineage>
</organism>
<evidence type="ECO:0000313" key="3">
    <source>
        <dbReference type="Proteomes" id="UP001292079"/>
    </source>
</evidence>
<proteinExistence type="predicted"/>
<accession>A0AAE1Z7Z6</accession>
<keyword evidence="3" id="KW-1185">Reference proteome</keyword>
<feature type="compositionally biased region" description="Basic residues" evidence="1">
    <location>
        <begin position="362"/>
        <end position="377"/>
    </location>
</feature>
<dbReference type="EMBL" id="JALJAT010000006">
    <property type="protein sequence ID" value="KAK4468780.1"/>
    <property type="molecule type" value="Genomic_DNA"/>
</dbReference>
<gene>
    <name evidence="2" type="ORF">MN116_007952</name>
</gene>
<evidence type="ECO:0000256" key="1">
    <source>
        <dbReference type="SAM" id="MobiDB-lite"/>
    </source>
</evidence>
<reference evidence="2" key="1">
    <citation type="submission" date="2022-04" db="EMBL/GenBank/DDBJ databases">
        <authorList>
            <person name="Xu L."/>
            <person name="Lv Z."/>
        </authorList>
    </citation>
    <scope>NUCLEOTIDE SEQUENCE</scope>
    <source>
        <strain evidence="2">LV_2022a</strain>
    </source>
</reference>
<reference evidence="2" key="2">
    <citation type="journal article" date="2023" name="Infect Dis Poverty">
        <title>Chromosome-scale genome of the human blood fluke Schistosoma mekongi and its implications for public health.</title>
        <authorList>
            <person name="Zhou M."/>
            <person name="Xu L."/>
            <person name="Xu D."/>
            <person name="Chen W."/>
            <person name="Khan J."/>
            <person name="Hu Y."/>
            <person name="Huang H."/>
            <person name="Wei H."/>
            <person name="Zhang Y."/>
            <person name="Chusongsang P."/>
            <person name="Tanasarnprasert K."/>
            <person name="Hu X."/>
            <person name="Limpanont Y."/>
            <person name="Lv Z."/>
        </authorList>
    </citation>
    <scope>NUCLEOTIDE SEQUENCE</scope>
    <source>
        <strain evidence="2">LV_2022a</strain>
    </source>
</reference>
<dbReference type="AlphaFoldDB" id="A0AAE1Z7Z6"/>
<comment type="caution">
    <text evidence="2">The sequence shown here is derived from an EMBL/GenBank/DDBJ whole genome shotgun (WGS) entry which is preliminary data.</text>
</comment>
<sequence length="916" mass="107186">MHNIHHRNENHSIINPNIEHSIHSNNHVNNNICSNYKIELNKTTTNKKQYTTNNNNNNIIDFYSLSCYSPLLIFNLFLIINLESSFNESTLTSRTYTLLSDNKSSTHQCCCCHTCKLKPTILSNSTSNYWLNNLNQLHSHSLSSHNIYSMHNIHHRNENHSIINPNIEHSIHSNNHVNNNICSNYKIELNKTTTNKKQYTTNKRLLTKYNTMNNSYNNNDNNNNTNRINDNLKYYSSVRSTFNHTLNVEDNTHNQMYKRPLLYNMTNHMNTIQSNHITSNKLISSNDRYLSTRSLSSGLKTHKSIEQTTEIDLYKTAMFVIPAPTSNSLPNIQNDNCIKNRLEQLNDYHNENYHHQHYDQHHQHHDRYHRHRQHHRYKETSDSCLNTKSNSKIRTYICKGCGRTTLRRKKLKTSSDYSCLSLDKCSTPHFIHSIDNNHINCPNEYERILYQSPGDYLEDYRYSTISTRKSYTYPNHTNDYHNDNDSMNQDELRNHLPDSMKTDKLLTPKLDCNKIIVDIKPRQMNEADKKHHITQWIQLGTLGDTASSPTLSPLPPDEYQDKDYIIHSSRYSNEDDNDVIAEMNITTDNDEEKDYSLWINSHKHQVKQTDTSYEHYIEHLNVDKEIKKIQIIKQHESLDTNSLNLSRSNSNYTNNSINDIKKYEFNNNSNNYPSTNDNTTNNEISSTKNETIKKQLNIDTNSQNNLLIKETSSFETINEVSPSIEDDTSSSKYNNPNERIITIKDTRIVNKQTNNSSIDKHSPTLSLHMDSDIVKIRAMNSRISSNLSNKTTINDLLLNHNELLTHSTECTTDLYPNLVRTRDTPIPNVKNLVTYFTELIRLHTNVKDVNPTYTLNNINRLKDYDYDVTDNLQYNVLHNIDDNNIDDYELEYTSNISPFLLHHETPQQARERVYKR</sequence>